<comment type="caution">
    <text evidence="1">The sequence shown here is derived from an EMBL/GenBank/DDBJ whole genome shotgun (WGS) entry which is preliminary data.</text>
</comment>
<dbReference type="AlphaFoldDB" id="A0A1S2THA0"/>
<organism evidence="1 2">
    <name type="scientific">Pseudomonas extremorientalis</name>
    <dbReference type="NCBI Taxonomy" id="169669"/>
    <lineage>
        <taxon>Bacteria</taxon>
        <taxon>Pseudomonadati</taxon>
        <taxon>Pseudomonadota</taxon>
        <taxon>Gammaproteobacteria</taxon>
        <taxon>Pseudomonadales</taxon>
        <taxon>Pseudomonadaceae</taxon>
        <taxon>Pseudomonas</taxon>
    </lineage>
</organism>
<sequence length="78" mass="8501">MTCFSARVRVYKALPGLDFFDGRWDVFCEGRSGVVRQAFIGAVWQLALSGASPLPHLGGVGALPQERFLAANTFKLTK</sequence>
<evidence type="ECO:0000313" key="1">
    <source>
        <dbReference type="EMBL" id="OIN07884.1"/>
    </source>
</evidence>
<dbReference type="Proteomes" id="UP000181686">
    <property type="component" value="Unassembled WGS sequence"/>
</dbReference>
<dbReference type="EMBL" id="MDGK01000040">
    <property type="protein sequence ID" value="OIN07884.1"/>
    <property type="molecule type" value="Genomic_DNA"/>
</dbReference>
<protein>
    <submittedName>
        <fullName evidence="1">Uncharacterized protein</fullName>
    </submittedName>
</protein>
<evidence type="ECO:0000313" key="2">
    <source>
        <dbReference type="Proteomes" id="UP000181686"/>
    </source>
</evidence>
<name>A0A1S2THA0_9PSED</name>
<gene>
    <name evidence="1" type="ORF">BFN10_16480</name>
</gene>
<proteinExistence type="predicted"/>
<reference evidence="1 2" key="1">
    <citation type="submission" date="2016-08" db="EMBL/GenBank/DDBJ databases">
        <title>Draft genome sequence of the type strain of Pseudomonas extremorientalis LMG 19695T isolated from drinking water reservoir.</title>
        <authorList>
            <person name="Tambong J.T."/>
        </authorList>
    </citation>
    <scope>NUCLEOTIDE SEQUENCE [LARGE SCALE GENOMIC DNA]</scope>
    <source>
        <strain evidence="1 2">LMG 19695</strain>
    </source>
</reference>
<accession>A0A1S2THA0</accession>